<protein>
    <submittedName>
        <fullName evidence="1">Uncharacterized protein</fullName>
    </submittedName>
</protein>
<reference evidence="1" key="2">
    <citation type="submission" date="2025-09" db="UniProtKB">
        <authorList>
            <consortium name="EnsemblPlants"/>
        </authorList>
    </citation>
    <scope>IDENTIFICATION</scope>
</reference>
<dbReference type="Proteomes" id="UP001732700">
    <property type="component" value="Chromosome 1A"/>
</dbReference>
<dbReference type="EnsemblPlants" id="AVESA.00010b.r2.1AG0010290.1">
    <property type="protein sequence ID" value="AVESA.00010b.r2.1AG0010290.1.CDS"/>
    <property type="gene ID" value="AVESA.00010b.r2.1AG0010290"/>
</dbReference>
<organism evidence="1 2">
    <name type="scientific">Avena sativa</name>
    <name type="common">Oat</name>
    <dbReference type="NCBI Taxonomy" id="4498"/>
    <lineage>
        <taxon>Eukaryota</taxon>
        <taxon>Viridiplantae</taxon>
        <taxon>Streptophyta</taxon>
        <taxon>Embryophyta</taxon>
        <taxon>Tracheophyta</taxon>
        <taxon>Spermatophyta</taxon>
        <taxon>Magnoliopsida</taxon>
        <taxon>Liliopsida</taxon>
        <taxon>Poales</taxon>
        <taxon>Poaceae</taxon>
        <taxon>BOP clade</taxon>
        <taxon>Pooideae</taxon>
        <taxon>Poodae</taxon>
        <taxon>Poeae</taxon>
        <taxon>Poeae Chloroplast Group 1 (Aveneae type)</taxon>
        <taxon>Aveninae</taxon>
        <taxon>Avena</taxon>
    </lineage>
</organism>
<proteinExistence type="predicted"/>
<keyword evidence="2" id="KW-1185">Reference proteome</keyword>
<evidence type="ECO:0000313" key="1">
    <source>
        <dbReference type="EnsemblPlants" id="AVESA.00010b.r2.1AG0010290.1.CDS"/>
    </source>
</evidence>
<accession>A0ACD5T8K7</accession>
<evidence type="ECO:0000313" key="2">
    <source>
        <dbReference type="Proteomes" id="UP001732700"/>
    </source>
</evidence>
<reference evidence="1" key="1">
    <citation type="submission" date="2021-05" db="EMBL/GenBank/DDBJ databases">
        <authorList>
            <person name="Scholz U."/>
            <person name="Mascher M."/>
            <person name="Fiebig A."/>
        </authorList>
    </citation>
    <scope>NUCLEOTIDE SEQUENCE [LARGE SCALE GENOMIC DNA]</scope>
</reference>
<name>A0ACD5T8K7_AVESA</name>
<sequence>MASPQFDSTLVLSVVFLVSCLAVVVRSFWSRGKDGLPPSPRSLPIIGNLHQLRGGHLHQRLQALARRHGPLFLLRLGSVPAIVVSSASLAEAVLKTQDHVFSSRPHHYTAYGTLYGCRDIAFSPYGERWRQSRRIAVVHLLSVKRVDSFRALRAQEVASFVQRIRAACGAGEGRGVVNLTELVVGLTNTVISKAAFGNKLGGVEPARVRGMMKELTDVLETFAVSDVFPRLRWLDWATGLDARVKKTAAKLDDMLEGALAEHERRRGDGEVPDLLDDLLSIVKDGDQGFDRTDAKALILDMFIGGIDTSYKTIEWTMAHLLKHPREMAKVKSEVRQVAVGAHGGVLEEEELEKMTRLHAAVKEALRLMPLLIERETIQDTRLQGYHIPAKTRVVINTWAIGRDSESWENAEEFRPERFLGRAIDYSGKDTRFAPFGAGRRGCPGVAFATRLVELTLANMMYHFDWELPEGQDLESFEVMESSGFSLGLKSALILGVKPLYISRHGHSLE</sequence>